<name>K3XBI9_GLOUD</name>
<dbReference type="InterPro" id="IPR027417">
    <property type="entry name" value="P-loop_NTPase"/>
</dbReference>
<feature type="binding site" evidence="3">
    <location>
        <begin position="663"/>
        <end position="670"/>
    </location>
    <ligand>
        <name>ATP</name>
        <dbReference type="ChEBI" id="CHEBI:30616"/>
    </ligand>
</feature>
<feature type="compositionally biased region" description="Acidic residues" evidence="6">
    <location>
        <begin position="706"/>
        <end position="723"/>
    </location>
</feature>
<dbReference type="InterPro" id="IPR001752">
    <property type="entry name" value="Kinesin_motor_dom"/>
</dbReference>
<keyword evidence="2 3" id="KW-0067">ATP-binding</keyword>
<dbReference type="VEuPathDB" id="FungiDB:PYU1_G014557"/>
<dbReference type="Gene3D" id="6.10.250.1080">
    <property type="match status" value="1"/>
</dbReference>
<organism evidence="8 9">
    <name type="scientific">Globisporangium ultimum (strain ATCC 200006 / CBS 805.95 / DAOM BR144)</name>
    <name type="common">Pythium ultimum</name>
    <dbReference type="NCBI Taxonomy" id="431595"/>
    <lineage>
        <taxon>Eukaryota</taxon>
        <taxon>Sar</taxon>
        <taxon>Stramenopiles</taxon>
        <taxon>Oomycota</taxon>
        <taxon>Peronosporomycetes</taxon>
        <taxon>Pythiales</taxon>
        <taxon>Pythiaceae</taxon>
        <taxon>Globisporangium</taxon>
    </lineage>
</organism>
<accession>K3XBI9</accession>
<evidence type="ECO:0000256" key="4">
    <source>
        <dbReference type="RuleBase" id="RU000394"/>
    </source>
</evidence>
<dbReference type="PROSITE" id="PS00411">
    <property type="entry name" value="KINESIN_MOTOR_1"/>
    <property type="match status" value="1"/>
</dbReference>
<reference evidence="8" key="3">
    <citation type="submission" date="2015-02" db="UniProtKB">
        <authorList>
            <consortium name="EnsemblProtists"/>
        </authorList>
    </citation>
    <scope>IDENTIFICATION</scope>
    <source>
        <strain evidence="8">DAOM BR144</strain>
    </source>
</reference>
<proteinExistence type="inferred from homology"/>
<dbReference type="GO" id="GO:0007018">
    <property type="term" value="P:microtubule-based movement"/>
    <property type="evidence" value="ECO:0007669"/>
    <property type="project" value="InterPro"/>
</dbReference>
<dbReference type="InParanoid" id="K3XBI9"/>
<dbReference type="STRING" id="431595.K3XBI9"/>
<dbReference type="InterPro" id="IPR027640">
    <property type="entry name" value="Kinesin-like_fam"/>
</dbReference>
<dbReference type="GO" id="GO:0008017">
    <property type="term" value="F:microtubule binding"/>
    <property type="evidence" value="ECO:0007669"/>
    <property type="project" value="InterPro"/>
</dbReference>
<dbReference type="InterPro" id="IPR019821">
    <property type="entry name" value="Kinesin_motor_CS"/>
</dbReference>
<evidence type="ECO:0000256" key="3">
    <source>
        <dbReference type="PROSITE-ProRule" id="PRU00283"/>
    </source>
</evidence>
<dbReference type="GO" id="GO:0003777">
    <property type="term" value="F:microtubule motor activity"/>
    <property type="evidence" value="ECO:0007669"/>
    <property type="project" value="InterPro"/>
</dbReference>
<dbReference type="SUPFAM" id="SSF52540">
    <property type="entry name" value="P-loop containing nucleoside triphosphate hydrolases"/>
    <property type="match status" value="1"/>
</dbReference>
<evidence type="ECO:0000313" key="8">
    <source>
        <dbReference type="EnsemblProtists" id="PYU1_T014588"/>
    </source>
</evidence>
<feature type="coiled-coil region" evidence="5">
    <location>
        <begin position="235"/>
        <end position="454"/>
    </location>
</feature>
<evidence type="ECO:0000256" key="1">
    <source>
        <dbReference type="ARBA" id="ARBA00022741"/>
    </source>
</evidence>
<dbReference type="eggNOG" id="KOG0239">
    <property type="taxonomic scope" value="Eukaryota"/>
</dbReference>
<dbReference type="AlphaFoldDB" id="K3XBI9"/>
<protein>
    <recommendedName>
        <fullName evidence="4">Kinesin-like protein</fullName>
    </recommendedName>
</protein>
<reference evidence="9" key="2">
    <citation type="submission" date="2010-04" db="EMBL/GenBank/DDBJ databases">
        <authorList>
            <person name="Buell R."/>
            <person name="Hamilton J."/>
            <person name="Hostetler J."/>
        </authorList>
    </citation>
    <scope>NUCLEOTIDE SEQUENCE [LARGE SCALE GENOMIC DNA]</scope>
    <source>
        <strain evidence="9">DAOM:BR144</strain>
    </source>
</reference>
<keyword evidence="9" id="KW-1185">Reference proteome</keyword>
<dbReference type="Gene3D" id="3.40.850.10">
    <property type="entry name" value="Kinesin motor domain"/>
    <property type="match status" value="1"/>
</dbReference>
<dbReference type="Pfam" id="PF00225">
    <property type="entry name" value="Kinesin"/>
    <property type="match status" value="1"/>
</dbReference>
<dbReference type="OMA" id="VEKRNSH"/>
<dbReference type="eggNOG" id="KOG1853">
    <property type="taxonomic scope" value="Eukaryota"/>
</dbReference>
<reference evidence="9" key="1">
    <citation type="journal article" date="2010" name="Genome Biol.">
        <title>Genome sequence of the necrotrophic plant pathogen Pythium ultimum reveals original pathogenicity mechanisms and effector repertoire.</title>
        <authorList>
            <person name="Levesque C.A."/>
            <person name="Brouwer H."/>
            <person name="Cano L."/>
            <person name="Hamilton J.P."/>
            <person name="Holt C."/>
            <person name="Huitema E."/>
            <person name="Raffaele S."/>
            <person name="Robideau G.P."/>
            <person name="Thines M."/>
            <person name="Win J."/>
            <person name="Zerillo M.M."/>
            <person name="Beakes G.W."/>
            <person name="Boore J.L."/>
            <person name="Busam D."/>
            <person name="Dumas B."/>
            <person name="Ferriera S."/>
            <person name="Fuerstenberg S.I."/>
            <person name="Gachon C.M."/>
            <person name="Gaulin E."/>
            <person name="Govers F."/>
            <person name="Grenville-Briggs L."/>
            <person name="Horner N."/>
            <person name="Hostetler J."/>
            <person name="Jiang R.H."/>
            <person name="Johnson J."/>
            <person name="Krajaejun T."/>
            <person name="Lin H."/>
            <person name="Meijer H.J."/>
            <person name="Moore B."/>
            <person name="Morris P."/>
            <person name="Phuntmart V."/>
            <person name="Puiu D."/>
            <person name="Shetty J."/>
            <person name="Stajich J.E."/>
            <person name="Tripathy S."/>
            <person name="Wawra S."/>
            <person name="van West P."/>
            <person name="Whitty B.R."/>
            <person name="Coutinho P.M."/>
            <person name="Henrissat B."/>
            <person name="Martin F."/>
            <person name="Thomas P.D."/>
            <person name="Tyler B.M."/>
            <person name="De Vries R.P."/>
            <person name="Kamoun S."/>
            <person name="Yandell M."/>
            <person name="Tisserat N."/>
            <person name="Buell C.R."/>
        </authorList>
    </citation>
    <scope>NUCLEOTIDE SEQUENCE</scope>
    <source>
        <strain evidence="9">DAOM:BR144</strain>
    </source>
</reference>
<dbReference type="PANTHER" id="PTHR47972">
    <property type="entry name" value="KINESIN-LIKE PROTEIN KLP-3"/>
    <property type="match status" value="1"/>
</dbReference>
<dbReference type="HOGENOM" id="CLU_006967_0_0_1"/>
<dbReference type="EnsemblProtists" id="PYU1_T014588">
    <property type="protein sequence ID" value="PYU1_T014588"/>
    <property type="gene ID" value="PYU1_G014557"/>
</dbReference>
<dbReference type="PRINTS" id="PR00380">
    <property type="entry name" value="KINESINHEAVY"/>
</dbReference>
<dbReference type="Proteomes" id="UP000019132">
    <property type="component" value="Unassembled WGS sequence"/>
</dbReference>
<dbReference type="SMART" id="SM00129">
    <property type="entry name" value="KISc"/>
    <property type="match status" value="1"/>
</dbReference>
<feature type="coiled-coil region" evidence="5">
    <location>
        <begin position="38"/>
        <end position="139"/>
    </location>
</feature>
<evidence type="ECO:0000259" key="7">
    <source>
        <dbReference type="PROSITE" id="PS50067"/>
    </source>
</evidence>
<dbReference type="GO" id="GO:0005874">
    <property type="term" value="C:microtubule"/>
    <property type="evidence" value="ECO:0007669"/>
    <property type="project" value="UniProtKB-KW"/>
</dbReference>
<keyword evidence="1 3" id="KW-0547">Nucleotide-binding</keyword>
<dbReference type="EMBL" id="GL376618">
    <property type="status" value="NOT_ANNOTATED_CDS"/>
    <property type="molecule type" value="Genomic_DNA"/>
</dbReference>
<feature type="domain" description="Kinesin motor" evidence="7">
    <location>
        <begin position="553"/>
        <end position="942"/>
    </location>
</feature>
<evidence type="ECO:0000256" key="5">
    <source>
        <dbReference type="SAM" id="Coils"/>
    </source>
</evidence>
<feature type="region of interest" description="Disordered" evidence="6">
    <location>
        <begin position="701"/>
        <end position="723"/>
    </location>
</feature>
<keyword evidence="3 4" id="KW-0505">Motor protein</keyword>
<sequence length="993" mass="111927">MAPTSIGDTSNESDDSSGFHSADIAYLRADLLRTKQELKHVQDAFDEYTQSSQELEQELEQELTRAETKNALLLAKNAQFEADLHATRDKLEIAVLQVHRYETELSGLRDELALAVKAKRTLEQEQDDLLTQVRILQATEEDLHHKMEREMEEKVFLVSDQEELQRNHELAAERFRTEIMDLKSELYALQQKHDGMVAEQSVFRGAIGDDKNQMEIDEDDDTYLSRGSTVHERDADSQEVLIESLQREIEVLSSRAQEETDAREKLEAELIRIQDSLANVEAMEAEMMEMTQEVIVKAQDVRTRDLEIQALQEQITSFKMKLAALKEENSDLSTVCEELRQEIRDKLSELKILEKGLSDTESRCNELSESEIRLTSRLESEVELVASLENQIKELTEKLDEETQMRKELETRIEASKTEIRQNQKEVKDLQAENRALRDELDQATKKAAEWERTSALSTASTSTFLSSRSSDADSTRLLFELQSLRTKINSLGAENMRLRNQEGISAEITPNKKISANLLTINYSGEQLARKYLAERTRNAALLSRLQTVCGNIQVFCRVRPVIYEELQKSWGSRHAVNVINHSDVAVMDIKADRVFSVDGPTVDGTIDAKALETLESGASWKVFTFDRILGPEETQNDVFREVEPVAQSVVEGFKACIFAYGQTGSGKTYTMEGTESDPGLNYRVVRHLFQSVQLKGSIYSPEDTASEDDDLQKSPEEEEDIDMTRDNAANEPCYQVQVGVLEIYNETLRDLINIDNSKSLEIRHDSETGDICVSDLTMDTVSSPEKTIEVLRNAQANRITGQTGVHARSSRSHCVVIVQISTVKSGQDGKANAGDDGICGKLYLVDLAGSERVKHSNVTGEMLKEAAHINKSLSALADVMEALDKKLPHVPYRNSKLTFLLQDVLNSSCKTVMIVNVGPTYETANESSRSLQLAERVRHIVVGRNSIVKNKKDILSAKKAFSEIQTLKQQMQISLRKYTQSQQALAAMAYF</sequence>
<evidence type="ECO:0000313" key="9">
    <source>
        <dbReference type="Proteomes" id="UP000019132"/>
    </source>
</evidence>
<evidence type="ECO:0000256" key="6">
    <source>
        <dbReference type="SAM" id="MobiDB-lite"/>
    </source>
</evidence>
<keyword evidence="5" id="KW-0175">Coiled coil</keyword>
<dbReference type="PANTHER" id="PTHR47972:SF28">
    <property type="entry name" value="KINESIN-LIKE PROTEIN KLP-3"/>
    <property type="match status" value="1"/>
</dbReference>
<evidence type="ECO:0000256" key="2">
    <source>
        <dbReference type="ARBA" id="ARBA00022840"/>
    </source>
</evidence>
<dbReference type="PROSITE" id="PS50067">
    <property type="entry name" value="KINESIN_MOTOR_2"/>
    <property type="match status" value="1"/>
</dbReference>
<keyword evidence="4" id="KW-0493">Microtubule</keyword>
<dbReference type="InterPro" id="IPR036961">
    <property type="entry name" value="Kinesin_motor_dom_sf"/>
</dbReference>
<dbReference type="GO" id="GO:0005524">
    <property type="term" value="F:ATP binding"/>
    <property type="evidence" value="ECO:0007669"/>
    <property type="project" value="UniProtKB-UniRule"/>
</dbReference>
<comment type="similarity">
    <text evidence="3 4">Belongs to the TRAFAC class myosin-kinesin ATPase superfamily. Kinesin family.</text>
</comment>